<evidence type="ECO:0000313" key="2">
    <source>
        <dbReference type="EMBL" id="MBB6440233.1"/>
    </source>
</evidence>
<feature type="region of interest" description="Disordered" evidence="1">
    <location>
        <begin position="66"/>
        <end position="87"/>
    </location>
</feature>
<dbReference type="EMBL" id="JACHEM010000049">
    <property type="protein sequence ID" value="MBB6440233.1"/>
    <property type="molecule type" value="Genomic_DNA"/>
</dbReference>
<keyword evidence="3" id="KW-1185">Reference proteome</keyword>
<comment type="caution">
    <text evidence="2">The sequence shown here is derived from an EMBL/GenBank/DDBJ whole genome shotgun (WGS) entry which is preliminary data.</text>
</comment>
<accession>A0A7X0LSY9</accession>
<organism evidence="2 3">
    <name type="scientific">Streptomyces candidus</name>
    <dbReference type="NCBI Taxonomy" id="67283"/>
    <lineage>
        <taxon>Bacteria</taxon>
        <taxon>Bacillati</taxon>
        <taxon>Actinomycetota</taxon>
        <taxon>Actinomycetes</taxon>
        <taxon>Kitasatosporales</taxon>
        <taxon>Streptomycetaceae</taxon>
        <taxon>Streptomyces</taxon>
    </lineage>
</organism>
<evidence type="ECO:0000313" key="3">
    <source>
        <dbReference type="Proteomes" id="UP000540423"/>
    </source>
</evidence>
<proteinExistence type="predicted"/>
<sequence>MNHQQILDLYQWAPGICFQHPARGEQATTPVKTLHLRAGRDEELRACRECVLTLEAERAAAADEVGVRYQPGRVGDDASPTSEDARR</sequence>
<dbReference type="AlphaFoldDB" id="A0A7X0LSY9"/>
<protein>
    <submittedName>
        <fullName evidence="2">Uncharacterized protein</fullName>
    </submittedName>
</protein>
<dbReference type="Proteomes" id="UP000540423">
    <property type="component" value="Unassembled WGS sequence"/>
</dbReference>
<gene>
    <name evidence="2" type="ORF">HNQ79_006748</name>
</gene>
<reference evidence="2 3" key="1">
    <citation type="submission" date="2020-08" db="EMBL/GenBank/DDBJ databases">
        <title>Genomic Encyclopedia of Type Strains, Phase IV (KMG-IV): sequencing the most valuable type-strain genomes for metagenomic binning, comparative biology and taxonomic classification.</title>
        <authorList>
            <person name="Goeker M."/>
        </authorList>
    </citation>
    <scope>NUCLEOTIDE SEQUENCE [LARGE SCALE GENOMIC DNA]</scope>
    <source>
        <strain evidence="2 3">DSM 40141</strain>
    </source>
</reference>
<evidence type="ECO:0000256" key="1">
    <source>
        <dbReference type="SAM" id="MobiDB-lite"/>
    </source>
</evidence>
<name>A0A7X0LSY9_9ACTN</name>